<name>Q4JIQ6_9BACT</name>
<evidence type="ECO:0000313" key="3">
    <source>
        <dbReference type="EMBL" id="AAY89258.1"/>
    </source>
</evidence>
<proteinExistence type="predicted"/>
<dbReference type="AlphaFoldDB" id="Q4JIQ6"/>
<evidence type="ECO:0000256" key="1">
    <source>
        <dbReference type="SAM" id="MobiDB-lite"/>
    </source>
</evidence>
<feature type="domain" description="DUF5777" evidence="2">
    <location>
        <begin position="73"/>
        <end position="301"/>
    </location>
</feature>
<reference evidence="3" key="2">
    <citation type="journal article" date="2005" name="J. Bacteriol.">
        <title>MtdC, a novel class of methylene tetrahydromethanopterin dehydrogenases.</title>
        <authorList>
            <person name="Vorholt J.A."/>
            <person name="Kalyuzhnaya M.G."/>
            <person name="Hagemeier C.H."/>
            <person name="Lidstrom M.E."/>
            <person name="Chistoserdova L."/>
        </authorList>
    </citation>
    <scope>NUCLEOTIDE SEQUENCE</scope>
</reference>
<evidence type="ECO:0000259" key="2">
    <source>
        <dbReference type="Pfam" id="PF19089"/>
    </source>
</evidence>
<sequence length="302" mass="32701">MMVLCLLCSWHVTPHIYARLVSIGLLGLALTALGPRRADAQSTPTAEPPNASSQAATAASDERVAQLAEPDFRLITLPSTLRLPLHKSNFQLTHRFNGNLRNGSFGHQAGNLFGLDQGAVVGFEYRFAVVRHVQAAVYRTAIDKTFQFYGKYDAVHQRGSAPVSISGLVSVEGGNNFRDRYAPALGVVVSRTVGDRFAMYVAPVWVHNTAAVLKVDRDTTYIGVGGRLRVSPTVYVVAETSPRVAGYSPDKPAFAFGVEKRAGGHLFQLNFGNGQGTTFGQTARGGFPHALFMGFNLARKFF</sequence>
<protein>
    <submittedName>
        <fullName evidence="3">Uncharacterized protein mtdC</fullName>
    </submittedName>
</protein>
<dbReference type="InterPro" id="IPR045916">
    <property type="entry name" value="DUF5777"/>
</dbReference>
<gene>
    <name evidence="3" type="primary">mtdC</name>
</gene>
<organism evidence="3">
    <name type="scientific">uncultured bacterium BAC10-10</name>
    <dbReference type="NCBI Taxonomy" id="333372"/>
    <lineage>
        <taxon>Bacteria</taxon>
        <taxon>environmental samples</taxon>
    </lineage>
</organism>
<dbReference type="EMBL" id="DQ084250">
    <property type="protein sequence ID" value="AAY89258.1"/>
    <property type="molecule type" value="Genomic_DNA"/>
</dbReference>
<feature type="compositionally biased region" description="Polar residues" evidence="1">
    <location>
        <begin position="40"/>
        <end position="57"/>
    </location>
</feature>
<feature type="region of interest" description="Disordered" evidence="1">
    <location>
        <begin position="39"/>
        <end position="60"/>
    </location>
</feature>
<reference evidence="3" key="1">
    <citation type="journal article" date="2005" name="Appl. Environ. Microbiol.">
        <title>Highly divergent genes for methanopterin-linked C1 transfer reactions in Lake Washington, assessed via metagenomic analysis and mRNA detection.</title>
        <authorList>
            <person name="Kalyuzhnaya M.G."/>
            <person name="Bowerman S."/>
            <person name="Nercessian O."/>
            <person name="Lidstrom M.E."/>
            <person name="Chistoserdova L."/>
        </authorList>
    </citation>
    <scope>NUCLEOTIDE SEQUENCE</scope>
</reference>
<dbReference type="Pfam" id="PF19089">
    <property type="entry name" value="DUF5777"/>
    <property type="match status" value="1"/>
</dbReference>
<accession>Q4JIQ6</accession>